<keyword evidence="1" id="KW-0472">Membrane</keyword>
<keyword evidence="1" id="KW-1133">Transmembrane helix</keyword>
<organism evidence="3 4">
    <name type="scientific">Phormidesmis priestleyi Ana</name>
    <dbReference type="NCBI Taxonomy" id="1666911"/>
    <lineage>
        <taxon>Bacteria</taxon>
        <taxon>Bacillati</taxon>
        <taxon>Cyanobacteriota</taxon>
        <taxon>Cyanophyceae</taxon>
        <taxon>Leptolyngbyales</taxon>
        <taxon>Leptolyngbyaceae</taxon>
        <taxon>Phormidesmis</taxon>
    </lineage>
</organism>
<accession>A0A0P7YT30</accession>
<proteinExistence type="predicted"/>
<dbReference type="AlphaFoldDB" id="A0A0P7YT30"/>
<evidence type="ECO:0000313" key="4">
    <source>
        <dbReference type="Proteomes" id="UP000050465"/>
    </source>
</evidence>
<evidence type="ECO:0000313" key="3">
    <source>
        <dbReference type="EMBL" id="KPQ33603.1"/>
    </source>
</evidence>
<keyword evidence="3" id="KW-0808">Transferase</keyword>
<keyword evidence="1" id="KW-0812">Transmembrane</keyword>
<dbReference type="Gene3D" id="3.40.50.2000">
    <property type="entry name" value="Glycogen Phosphorylase B"/>
    <property type="match status" value="1"/>
</dbReference>
<dbReference type="Pfam" id="PF00534">
    <property type="entry name" value="Glycos_transf_1"/>
    <property type="match status" value="1"/>
</dbReference>
<dbReference type="SUPFAM" id="SSF53756">
    <property type="entry name" value="UDP-Glycosyltransferase/glycogen phosphorylase"/>
    <property type="match status" value="1"/>
</dbReference>
<sequence>MKNHSLQQESIEKPEKRHLRILIVTHAPLSPKFGAGQMAINLAEAFRDQGHAVTCWSPHPMQACTRWWAELRNWQFMRSKLDEFLKTQKSFDVIDCYPLLLTERVAESGCSIARSVQPDILYRLSEIQNSQNNGFKAIAFKAFNLFLILPYLSLLLLQSWRRANYILCLGSIELEWMKKWFPWWKGKLVSYNNALSHREQIQVAKIRSCRQRREGEGCRFLWIGRWTHHKGITELTEFIQKRIPLNPKDTFTIAGCGTYAEKQFSSRLLQSGNVKIISSFERNQIYSLLLNHDIGLFTSRVEGWGLVLNEMLESGMPVFATRAGGVTDLSTFCPDMIKLFPPKLEGVIDMLSCSTKTDMKDYYQTFSWLKIAEDYIKLVAS</sequence>
<reference evidence="3 4" key="1">
    <citation type="submission" date="2015-09" db="EMBL/GenBank/DDBJ databases">
        <title>Identification and resolution of microdiversity through metagenomic sequencing of parallel consortia.</title>
        <authorList>
            <person name="Nelson W.C."/>
            <person name="Romine M.F."/>
            <person name="Lindemann S.R."/>
        </authorList>
    </citation>
    <scope>NUCLEOTIDE SEQUENCE [LARGE SCALE GENOMIC DNA]</scope>
    <source>
        <strain evidence="3">Ana</strain>
    </source>
</reference>
<comment type="caution">
    <text evidence="3">The sequence shown here is derived from an EMBL/GenBank/DDBJ whole genome shotgun (WGS) entry which is preliminary data.</text>
</comment>
<evidence type="ECO:0000259" key="2">
    <source>
        <dbReference type="Pfam" id="PF00534"/>
    </source>
</evidence>
<dbReference type="Proteomes" id="UP000050465">
    <property type="component" value="Unassembled WGS sequence"/>
</dbReference>
<feature type="domain" description="Glycosyl transferase family 1" evidence="2">
    <location>
        <begin position="220"/>
        <end position="328"/>
    </location>
</feature>
<protein>
    <submittedName>
        <fullName evidence="3">Glycosyltransferase</fullName>
    </submittedName>
</protein>
<gene>
    <name evidence="3" type="ORF">HLUCCA11_17865</name>
</gene>
<feature type="transmembrane region" description="Helical" evidence="1">
    <location>
        <begin position="138"/>
        <end position="157"/>
    </location>
</feature>
<dbReference type="InterPro" id="IPR001296">
    <property type="entry name" value="Glyco_trans_1"/>
</dbReference>
<dbReference type="PANTHER" id="PTHR12526">
    <property type="entry name" value="GLYCOSYLTRANSFERASE"/>
    <property type="match status" value="1"/>
</dbReference>
<dbReference type="EMBL" id="LJZR01000029">
    <property type="protein sequence ID" value="KPQ33603.1"/>
    <property type="molecule type" value="Genomic_DNA"/>
</dbReference>
<evidence type="ECO:0000256" key="1">
    <source>
        <dbReference type="SAM" id="Phobius"/>
    </source>
</evidence>
<dbReference type="STRING" id="1666911.HLUCCA11_17865"/>
<dbReference type="GO" id="GO:0016757">
    <property type="term" value="F:glycosyltransferase activity"/>
    <property type="evidence" value="ECO:0007669"/>
    <property type="project" value="InterPro"/>
</dbReference>
<name>A0A0P7YT30_9CYAN</name>
<dbReference type="CDD" id="cd03801">
    <property type="entry name" value="GT4_PimA-like"/>
    <property type="match status" value="1"/>
</dbReference>